<protein>
    <submittedName>
        <fullName evidence="3">Uncharacterized protein</fullName>
    </submittedName>
</protein>
<dbReference type="OrthoDB" id="545694at2759"/>
<evidence type="ECO:0000313" key="4">
    <source>
        <dbReference type="Proteomes" id="UP000075714"/>
    </source>
</evidence>
<proteinExistence type="predicted"/>
<comment type="caution">
    <text evidence="3">The sequence shown here is derived from an EMBL/GenBank/DDBJ whole genome shotgun (WGS) entry which is preliminary data.</text>
</comment>
<gene>
    <name evidence="3" type="ORF">GPECTOR_82g244</name>
</gene>
<feature type="region of interest" description="Disordered" evidence="2">
    <location>
        <begin position="56"/>
        <end position="77"/>
    </location>
</feature>
<feature type="region of interest" description="Disordered" evidence="2">
    <location>
        <begin position="506"/>
        <end position="547"/>
    </location>
</feature>
<feature type="coiled-coil region" evidence="1">
    <location>
        <begin position="131"/>
        <end position="253"/>
    </location>
</feature>
<keyword evidence="1" id="KW-0175">Coiled coil</keyword>
<organism evidence="3 4">
    <name type="scientific">Gonium pectorale</name>
    <name type="common">Green alga</name>
    <dbReference type="NCBI Taxonomy" id="33097"/>
    <lineage>
        <taxon>Eukaryota</taxon>
        <taxon>Viridiplantae</taxon>
        <taxon>Chlorophyta</taxon>
        <taxon>core chlorophytes</taxon>
        <taxon>Chlorophyceae</taxon>
        <taxon>CS clade</taxon>
        <taxon>Chlamydomonadales</taxon>
        <taxon>Volvocaceae</taxon>
        <taxon>Gonium</taxon>
    </lineage>
</organism>
<dbReference type="EMBL" id="LSYV01000083">
    <property type="protein sequence ID" value="KXZ43710.1"/>
    <property type="molecule type" value="Genomic_DNA"/>
</dbReference>
<reference evidence="4" key="1">
    <citation type="journal article" date="2016" name="Nat. Commun.">
        <title>The Gonium pectorale genome demonstrates co-option of cell cycle regulation during the evolution of multicellularity.</title>
        <authorList>
            <person name="Hanschen E.R."/>
            <person name="Marriage T.N."/>
            <person name="Ferris P.J."/>
            <person name="Hamaji T."/>
            <person name="Toyoda A."/>
            <person name="Fujiyama A."/>
            <person name="Neme R."/>
            <person name="Noguchi H."/>
            <person name="Minakuchi Y."/>
            <person name="Suzuki M."/>
            <person name="Kawai-Toyooka H."/>
            <person name="Smith D.R."/>
            <person name="Sparks H."/>
            <person name="Anderson J."/>
            <person name="Bakaric R."/>
            <person name="Luria V."/>
            <person name="Karger A."/>
            <person name="Kirschner M.W."/>
            <person name="Durand P.M."/>
            <person name="Michod R.E."/>
            <person name="Nozaki H."/>
            <person name="Olson B.J."/>
        </authorList>
    </citation>
    <scope>NUCLEOTIDE SEQUENCE [LARGE SCALE GENOMIC DNA]</scope>
    <source>
        <strain evidence="4">NIES-2863</strain>
    </source>
</reference>
<keyword evidence="4" id="KW-1185">Reference proteome</keyword>
<name>A0A150G318_GONPE</name>
<feature type="compositionally biased region" description="Low complexity" evidence="2">
    <location>
        <begin position="515"/>
        <end position="529"/>
    </location>
</feature>
<evidence type="ECO:0000313" key="3">
    <source>
        <dbReference type="EMBL" id="KXZ43710.1"/>
    </source>
</evidence>
<dbReference type="AlphaFoldDB" id="A0A150G318"/>
<dbReference type="Proteomes" id="UP000075714">
    <property type="component" value="Unassembled WGS sequence"/>
</dbReference>
<evidence type="ECO:0000256" key="1">
    <source>
        <dbReference type="SAM" id="Coils"/>
    </source>
</evidence>
<dbReference type="STRING" id="33097.A0A150G318"/>
<accession>A0A150G318</accession>
<sequence>MRGLPRHAVAMNTRTQIDAHLQKRLFKASTLYGASRELLLKENRLLRSQLEEHHITTRTSRALGPSGQAPGGGSIPESKLKQARMMQGPHMEQVARLLDATEALDQAEKAHKLPTVRHAELQVEDGSRKVIQTLEQQLATLAGQKVQLLQRVADLTEQCGVLDMKLEGAMDQVAELRRQKTEMLAHQENLSKDLREHLLSEAKRADAAEVQVAEAKQALAAARAAEEDAHARMERALAEAHAMQAALQEKSQQVDTLRGLYVELRGALEALAGDVASGQQAAARQLLDSTREQFLEQRALLEDVHTAAIGAHQAAQHQTQVVSHLDSQQRQLVTEVVRSRETATQALGAFERQLAATQHLLAQSEADRVRLARQAIAANVLNRIEDKRHEKTIKLLANEVPESVAGRLAPELRAIAEETETIADQLGQTNHTLAEAGVMVGDKGAKGMRHAPSAPDVVDDSTLRVLADAQLLRSNLHALHAGAPGVEPGHQRGMRGGVETLFRSLPPGMEPLPPATAQAPLQAGGAAPAAGGGAVPGRFEALPALDS</sequence>
<evidence type="ECO:0000256" key="2">
    <source>
        <dbReference type="SAM" id="MobiDB-lite"/>
    </source>
</evidence>